<keyword evidence="6 9" id="KW-1133">Transmembrane helix</keyword>
<dbReference type="Pfam" id="PF00690">
    <property type="entry name" value="Cation_ATPase_N"/>
    <property type="match status" value="1"/>
</dbReference>
<dbReference type="NCBIfam" id="TIGR01494">
    <property type="entry name" value="ATPase_P-type"/>
    <property type="match status" value="2"/>
</dbReference>
<dbReference type="Pfam" id="PF00702">
    <property type="entry name" value="Hydrolase"/>
    <property type="match status" value="1"/>
</dbReference>
<evidence type="ECO:0000256" key="1">
    <source>
        <dbReference type="ARBA" id="ARBA00004141"/>
    </source>
</evidence>
<dbReference type="EMBL" id="JADLZT010000006">
    <property type="protein sequence ID" value="MBF6024833.1"/>
    <property type="molecule type" value="Genomic_DNA"/>
</dbReference>
<dbReference type="PANTHER" id="PTHR42861">
    <property type="entry name" value="CALCIUM-TRANSPORTING ATPASE"/>
    <property type="match status" value="1"/>
</dbReference>
<dbReference type="InterPro" id="IPR008250">
    <property type="entry name" value="ATPase_P-typ_transduc_dom_A_sf"/>
</dbReference>
<feature type="transmembrane region" description="Helical" evidence="9">
    <location>
        <begin position="84"/>
        <end position="100"/>
    </location>
</feature>
<evidence type="ECO:0000256" key="7">
    <source>
        <dbReference type="ARBA" id="ARBA00023136"/>
    </source>
</evidence>
<dbReference type="SFLD" id="SFLDG00002">
    <property type="entry name" value="C1.7:_P-type_atpase_like"/>
    <property type="match status" value="1"/>
</dbReference>
<comment type="caution">
    <text evidence="11">The sequence shown here is derived from an EMBL/GenBank/DDBJ whole genome shotgun (WGS) entry which is preliminary data.</text>
</comment>
<dbReference type="Gene3D" id="1.20.1110.10">
    <property type="entry name" value="Calcium-transporting ATPase, transmembrane domain"/>
    <property type="match status" value="1"/>
</dbReference>
<proteinExistence type="predicted"/>
<dbReference type="SFLD" id="SFLDF00027">
    <property type="entry name" value="p-type_atpase"/>
    <property type="match status" value="1"/>
</dbReference>
<name>A0ABS0B7E5_9GAMM</name>
<keyword evidence="4" id="KW-0067">ATP-binding</keyword>
<evidence type="ECO:0000259" key="10">
    <source>
        <dbReference type="SMART" id="SM00831"/>
    </source>
</evidence>
<dbReference type="InterPro" id="IPR004014">
    <property type="entry name" value="ATPase_P-typ_cation-transptr_N"/>
</dbReference>
<feature type="transmembrane region" description="Helical" evidence="9">
    <location>
        <begin position="757"/>
        <end position="779"/>
    </location>
</feature>
<feature type="transmembrane region" description="Helical" evidence="9">
    <location>
        <begin position="824"/>
        <end position="844"/>
    </location>
</feature>
<comment type="subcellular location">
    <subcellularLocation>
        <location evidence="1">Membrane</location>
        <topology evidence="1">Multi-pass membrane protein</topology>
    </subcellularLocation>
</comment>
<keyword evidence="5" id="KW-1278">Translocase</keyword>
<dbReference type="InterPro" id="IPR044492">
    <property type="entry name" value="P_typ_ATPase_HD_dom"/>
</dbReference>
<evidence type="ECO:0000256" key="2">
    <source>
        <dbReference type="ARBA" id="ARBA00022692"/>
    </source>
</evidence>
<dbReference type="PRINTS" id="PR00120">
    <property type="entry name" value="HATPASE"/>
</dbReference>
<evidence type="ECO:0000256" key="9">
    <source>
        <dbReference type="SAM" id="Phobius"/>
    </source>
</evidence>
<dbReference type="SUPFAM" id="SSF81660">
    <property type="entry name" value="Metal cation-transporting ATPase, ATP-binding domain N"/>
    <property type="match status" value="1"/>
</dbReference>
<dbReference type="InterPro" id="IPR023214">
    <property type="entry name" value="HAD_sf"/>
</dbReference>
<feature type="transmembrane region" description="Helical" evidence="9">
    <location>
        <begin position="652"/>
        <end position="672"/>
    </location>
</feature>
<dbReference type="SMART" id="SM00831">
    <property type="entry name" value="Cation_ATPase_N"/>
    <property type="match status" value="1"/>
</dbReference>
<dbReference type="Pfam" id="PF00689">
    <property type="entry name" value="Cation_ATPase_C"/>
    <property type="match status" value="1"/>
</dbReference>
<dbReference type="SUPFAM" id="SSF81665">
    <property type="entry name" value="Calcium ATPase, transmembrane domain M"/>
    <property type="match status" value="1"/>
</dbReference>
<feature type="transmembrane region" description="Helical" evidence="9">
    <location>
        <begin position="237"/>
        <end position="257"/>
    </location>
</feature>
<evidence type="ECO:0000256" key="8">
    <source>
        <dbReference type="SAM" id="MobiDB-lite"/>
    </source>
</evidence>
<keyword evidence="2 9" id="KW-0812">Transmembrane</keyword>
<evidence type="ECO:0000256" key="6">
    <source>
        <dbReference type="ARBA" id="ARBA00022989"/>
    </source>
</evidence>
<reference evidence="11 12" key="1">
    <citation type="submission" date="2020-11" db="EMBL/GenBank/DDBJ databases">
        <title>Draft Genome Sequence and Secondary Metabolite Biosynthetic Potential of the Lysobacter niastensis Type strain DSM 18481.</title>
        <authorList>
            <person name="Turrini P."/>
            <person name="Artuso I."/>
            <person name="Tescari M."/>
            <person name="Lugli G.A."/>
            <person name="Frangipani E."/>
            <person name="Ventura M."/>
            <person name="Visca P."/>
        </authorList>
    </citation>
    <scope>NUCLEOTIDE SEQUENCE [LARGE SCALE GENOMIC DNA]</scope>
    <source>
        <strain evidence="11 12">DSM 18481</strain>
    </source>
</reference>
<dbReference type="InterPro" id="IPR036412">
    <property type="entry name" value="HAD-like_sf"/>
</dbReference>
<evidence type="ECO:0000256" key="3">
    <source>
        <dbReference type="ARBA" id="ARBA00022741"/>
    </source>
</evidence>
<dbReference type="InterPro" id="IPR059000">
    <property type="entry name" value="ATPase_P-type_domA"/>
</dbReference>
<sequence>MSHTRPAPSEPPVVNGPNIAAGPFRGLSRREAAERLRQDGPNLLPEAERRRGWVIALHIIREPMLVLLLAATAIYLLLGDPGEAALLGVSVLVVIALTLYQEQKSEHALQALRDFSSPRARVIRDGTIHVLAAREVVVGDLILVAEGDRVPADARLIEATDLHVDESLLTGESIPVRRHADAADDEHMLRASTLVVRGHGSAVVSATGAGTTIGRIGVTLQAIRIERTPLQREIRRVVMLFTLLSIAACALMTGLYVTLRGEWLNALLAGITLAIATIPEEFPVVLTVFLALGAWRMARHHALVRRIPAIEALGATGVLCTDKTGTLTLNHMVVATVAAGGKRAQPADISSDALRTVLSTAWLASRATSYDPMEVALREAVDLACLSHASSDAHHVREYPLSSQCSAVAHAWSQPDEQSLFVACKGAPETVADLCRLPPEQRDAALTDVTAMARQGLRVLAVASAMWPVDASANSHELPASIRDIHFAWRGLVGFADPLRPGVGHAVAEARAAGVDIIMLTGDHVETARAIAIEAGIDPDPKVMLGVEIDAMDAQELSQRLQHTRVFARVRPEHKLRLVDAIKRAGRVVAMTGDGVNDAPALMAAHIGVAMGGRGTDVAREASSIVLLDDDFVTVVRAIRLGRTIYDNIRRAARYIMAVHVPITGLALLPLLVGSPLILLPLHLVFLQLIIDPVCSLVFEREPASADIMRRPPRSLKEPMLGLRGLLGSLSHGLLMFAAVVIIYSLGARQGLTDPQLGALAFTALVIGNLGLVVLYRTGETVWATLRARNPAFITVATLAMVILVAVTRLAGPSSWFGFSAPPWGLWLAALALPLTMVALLHLVRFR</sequence>
<dbReference type="SUPFAM" id="SSF56784">
    <property type="entry name" value="HAD-like"/>
    <property type="match status" value="1"/>
</dbReference>
<protein>
    <submittedName>
        <fullName evidence="11">Cation-translocating P-type ATPase</fullName>
    </submittedName>
</protein>
<evidence type="ECO:0000313" key="12">
    <source>
        <dbReference type="Proteomes" id="UP001429984"/>
    </source>
</evidence>
<dbReference type="Gene3D" id="2.70.150.10">
    <property type="entry name" value="Calcium-transporting ATPase, cytoplasmic transduction domain A"/>
    <property type="match status" value="1"/>
</dbReference>
<dbReference type="InterPro" id="IPR001757">
    <property type="entry name" value="P_typ_ATPase"/>
</dbReference>
<dbReference type="SUPFAM" id="SSF81653">
    <property type="entry name" value="Calcium ATPase, transduction domain A"/>
    <property type="match status" value="1"/>
</dbReference>
<feature type="transmembrane region" description="Helical" evidence="9">
    <location>
        <begin position="59"/>
        <end position="78"/>
    </location>
</feature>
<dbReference type="Pfam" id="PF00122">
    <property type="entry name" value="E1-E2_ATPase"/>
    <property type="match status" value="1"/>
</dbReference>
<evidence type="ECO:0000313" key="11">
    <source>
        <dbReference type="EMBL" id="MBF6024833.1"/>
    </source>
</evidence>
<gene>
    <name evidence="11" type="ORF">IU514_12435</name>
</gene>
<keyword evidence="12" id="KW-1185">Reference proteome</keyword>
<feature type="transmembrane region" description="Helical" evidence="9">
    <location>
        <begin position="721"/>
        <end position="745"/>
    </location>
</feature>
<dbReference type="InterPro" id="IPR023298">
    <property type="entry name" value="ATPase_P-typ_TM_dom_sf"/>
</dbReference>
<dbReference type="SFLD" id="SFLDS00003">
    <property type="entry name" value="Haloacid_Dehalogenase"/>
    <property type="match status" value="1"/>
</dbReference>
<dbReference type="InterPro" id="IPR023299">
    <property type="entry name" value="ATPase_P-typ_cyto_dom_N"/>
</dbReference>
<accession>A0ABS0B7E5</accession>
<feature type="transmembrane region" description="Helical" evidence="9">
    <location>
        <begin position="263"/>
        <end position="295"/>
    </location>
</feature>
<dbReference type="InterPro" id="IPR006068">
    <property type="entry name" value="ATPase_P-typ_cation-transptr_C"/>
</dbReference>
<feature type="transmembrane region" description="Helical" evidence="9">
    <location>
        <begin position="791"/>
        <end position="812"/>
    </location>
</feature>
<dbReference type="PROSITE" id="PS00154">
    <property type="entry name" value="ATPASE_E1_E2"/>
    <property type="match status" value="1"/>
</dbReference>
<evidence type="ECO:0000256" key="4">
    <source>
        <dbReference type="ARBA" id="ARBA00022840"/>
    </source>
</evidence>
<dbReference type="InterPro" id="IPR018303">
    <property type="entry name" value="ATPase_P-typ_P_site"/>
</dbReference>
<keyword evidence="7 9" id="KW-0472">Membrane</keyword>
<keyword evidence="3" id="KW-0547">Nucleotide-binding</keyword>
<dbReference type="PRINTS" id="PR00119">
    <property type="entry name" value="CATATPASE"/>
</dbReference>
<feature type="domain" description="Cation-transporting P-type ATPase N-terminal" evidence="10">
    <location>
        <begin position="18"/>
        <end position="80"/>
    </location>
</feature>
<dbReference type="RefSeq" id="WP_194931419.1">
    <property type="nucleotide sequence ID" value="NZ_JADLZT010000006.1"/>
</dbReference>
<evidence type="ECO:0000256" key="5">
    <source>
        <dbReference type="ARBA" id="ARBA00022967"/>
    </source>
</evidence>
<organism evidence="11 12">
    <name type="scientific">Lysobacter niastensis</name>
    <dbReference type="NCBI Taxonomy" id="380629"/>
    <lineage>
        <taxon>Bacteria</taxon>
        <taxon>Pseudomonadati</taxon>
        <taxon>Pseudomonadota</taxon>
        <taxon>Gammaproteobacteria</taxon>
        <taxon>Lysobacterales</taxon>
        <taxon>Lysobacteraceae</taxon>
        <taxon>Lysobacter</taxon>
    </lineage>
</organism>
<dbReference type="Gene3D" id="3.40.50.1000">
    <property type="entry name" value="HAD superfamily/HAD-like"/>
    <property type="match status" value="2"/>
</dbReference>
<feature type="region of interest" description="Disordered" evidence="8">
    <location>
        <begin position="1"/>
        <end position="23"/>
    </location>
</feature>
<dbReference type="Proteomes" id="UP001429984">
    <property type="component" value="Unassembled WGS sequence"/>
</dbReference>
<feature type="transmembrane region" description="Helical" evidence="9">
    <location>
        <begin position="678"/>
        <end position="700"/>
    </location>
</feature>
<dbReference type="Gene3D" id="3.40.1110.10">
    <property type="entry name" value="Calcium-transporting ATPase, cytoplasmic domain N"/>
    <property type="match status" value="2"/>
</dbReference>